<dbReference type="PANTHER" id="PTHR43179">
    <property type="entry name" value="RHAMNOSYLTRANSFERASE WBBL"/>
    <property type="match status" value="1"/>
</dbReference>
<protein>
    <submittedName>
        <fullName evidence="6">Glycosyltransferase family 2 protein</fullName>
    </submittedName>
</protein>
<dbReference type="SUPFAM" id="SSF53448">
    <property type="entry name" value="Nucleotide-diphospho-sugar transferases"/>
    <property type="match status" value="1"/>
</dbReference>
<evidence type="ECO:0000256" key="3">
    <source>
        <dbReference type="ARBA" id="ARBA00022679"/>
    </source>
</evidence>
<dbReference type="AlphaFoldDB" id="A0A4D7YRP2"/>
<proteinExistence type="inferred from homology"/>
<accession>A0A4D7YRP2</accession>
<keyword evidence="4" id="KW-0812">Transmembrane</keyword>
<sequence length="285" mass="31659">MSRYSLSDVTIISVCYRSDDEIGRMVSTVPLEVPIVLVDNGGTNDFTQLPDNRSVKIVPLIENEGFGKGCNAGAKLANTPFLFFLNPDTRLKEGAIEALLEAAESYPDGAAFNPRIVNRDGGAYFKRRSYLLPRSASMKRGWPDKDCKVPILSGAALFVSKANFETVQGFDPNIFLYHEDDDLSLRLQKLGSLFYVRNSLVEHASGHSTARSPEVAYFKAFHMAQSRIYIGLKYCRPAPILTTLLAGVMLLLSPHSFFSPRRRAKAFGLIKGTREMSRELRGRGL</sequence>
<keyword evidence="4" id="KW-1133">Transmembrane helix</keyword>
<dbReference type="Proteomes" id="UP000298649">
    <property type="component" value="Chromosome linear"/>
</dbReference>
<dbReference type="InterPro" id="IPR001173">
    <property type="entry name" value="Glyco_trans_2-like"/>
</dbReference>
<feature type="domain" description="Glycosyltransferase 2-like" evidence="5">
    <location>
        <begin position="11"/>
        <end position="161"/>
    </location>
</feature>
<dbReference type="EMBL" id="CP039923">
    <property type="protein sequence ID" value="QCL97598.1"/>
    <property type="molecule type" value="Genomic_DNA"/>
</dbReference>
<keyword evidence="3 6" id="KW-0808">Transferase</keyword>
<dbReference type="PANTHER" id="PTHR43179:SF12">
    <property type="entry name" value="GALACTOFURANOSYLTRANSFERASE GLFT2"/>
    <property type="match status" value="1"/>
</dbReference>
<organism evidence="6 7">
    <name type="scientific">Agrobacterium tumefaciens</name>
    <dbReference type="NCBI Taxonomy" id="358"/>
    <lineage>
        <taxon>Bacteria</taxon>
        <taxon>Pseudomonadati</taxon>
        <taxon>Pseudomonadota</taxon>
        <taxon>Alphaproteobacteria</taxon>
        <taxon>Hyphomicrobiales</taxon>
        <taxon>Rhizobiaceae</taxon>
        <taxon>Rhizobium/Agrobacterium group</taxon>
        <taxon>Agrobacterium</taxon>
        <taxon>Agrobacterium tumefaciens complex</taxon>
    </lineage>
</organism>
<dbReference type="Pfam" id="PF00535">
    <property type="entry name" value="Glycos_transf_2"/>
    <property type="match status" value="1"/>
</dbReference>
<evidence type="ECO:0000256" key="2">
    <source>
        <dbReference type="ARBA" id="ARBA00022676"/>
    </source>
</evidence>
<evidence type="ECO:0000313" key="7">
    <source>
        <dbReference type="Proteomes" id="UP000298649"/>
    </source>
</evidence>
<evidence type="ECO:0000256" key="1">
    <source>
        <dbReference type="ARBA" id="ARBA00006739"/>
    </source>
</evidence>
<comment type="similarity">
    <text evidence="1">Belongs to the glycosyltransferase 2 family.</text>
</comment>
<dbReference type="Gene3D" id="3.90.550.10">
    <property type="entry name" value="Spore Coat Polysaccharide Biosynthesis Protein SpsA, Chain A"/>
    <property type="match status" value="1"/>
</dbReference>
<evidence type="ECO:0000256" key="4">
    <source>
        <dbReference type="SAM" id="Phobius"/>
    </source>
</evidence>
<reference evidence="6 7" key="1">
    <citation type="submission" date="2019-04" db="EMBL/GenBank/DDBJ databases">
        <title>Complete genome sequence of Agrobacterium tumefaciens CFBP7129.</title>
        <authorList>
            <person name="Haryono M."/>
            <person name="Lin Y.-C."/>
            <person name="Lai E.-M."/>
            <person name="Kuo C.-H."/>
        </authorList>
    </citation>
    <scope>NUCLEOTIDE SEQUENCE [LARGE SCALE GENOMIC DNA]</scope>
    <source>
        <strain evidence="6 7">CFBP7129</strain>
    </source>
</reference>
<gene>
    <name evidence="6" type="ORF">CFBP7129_24090</name>
</gene>
<keyword evidence="2" id="KW-0328">Glycosyltransferase</keyword>
<dbReference type="InterPro" id="IPR029044">
    <property type="entry name" value="Nucleotide-diphossugar_trans"/>
</dbReference>
<evidence type="ECO:0000313" key="6">
    <source>
        <dbReference type="EMBL" id="QCL97598.1"/>
    </source>
</evidence>
<evidence type="ECO:0000259" key="5">
    <source>
        <dbReference type="Pfam" id="PF00535"/>
    </source>
</evidence>
<feature type="transmembrane region" description="Helical" evidence="4">
    <location>
        <begin position="238"/>
        <end position="258"/>
    </location>
</feature>
<keyword evidence="4" id="KW-0472">Membrane</keyword>
<dbReference type="GO" id="GO:0016757">
    <property type="term" value="F:glycosyltransferase activity"/>
    <property type="evidence" value="ECO:0007669"/>
    <property type="project" value="UniProtKB-KW"/>
</dbReference>
<name>A0A4D7YRP2_AGRTU</name>